<evidence type="ECO:0000313" key="3">
    <source>
        <dbReference type="Proteomes" id="UP000228886"/>
    </source>
</evidence>
<feature type="transmembrane region" description="Helical" evidence="1">
    <location>
        <begin position="95"/>
        <end position="116"/>
    </location>
</feature>
<comment type="caution">
    <text evidence="2">The sequence shown here is derived from an EMBL/GenBank/DDBJ whole genome shotgun (WGS) entry which is preliminary data.</text>
</comment>
<dbReference type="EMBL" id="PETL01000361">
    <property type="protein sequence ID" value="PIV63416.1"/>
    <property type="molecule type" value="Genomic_DNA"/>
</dbReference>
<evidence type="ECO:0000256" key="1">
    <source>
        <dbReference type="SAM" id="Phobius"/>
    </source>
</evidence>
<keyword evidence="1" id="KW-1133">Transmembrane helix</keyword>
<dbReference type="Proteomes" id="UP000228886">
    <property type="component" value="Unassembled WGS sequence"/>
</dbReference>
<feature type="transmembrane region" description="Helical" evidence="1">
    <location>
        <begin position="29"/>
        <end position="48"/>
    </location>
</feature>
<dbReference type="AlphaFoldDB" id="A0A2M7E6Q5"/>
<feature type="transmembrane region" description="Helical" evidence="1">
    <location>
        <begin position="128"/>
        <end position="147"/>
    </location>
</feature>
<dbReference type="GO" id="GO:0004143">
    <property type="term" value="F:ATP-dependent diacylglycerol kinase activity"/>
    <property type="evidence" value="ECO:0007669"/>
    <property type="project" value="InterPro"/>
</dbReference>
<name>A0A2M7E6Q5_9BACT</name>
<proteinExistence type="predicted"/>
<reference evidence="3" key="1">
    <citation type="submission" date="2017-09" db="EMBL/GenBank/DDBJ databases">
        <title>Depth-based differentiation of microbial function through sediment-hosted aquifers and enrichment of novel symbionts in the deep terrestrial subsurface.</title>
        <authorList>
            <person name="Probst A.J."/>
            <person name="Ladd B."/>
            <person name="Jarett J.K."/>
            <person name="Geller-Mcgrath D.E."/>
            <person name="Sieber C.M.K."/>
            <person name="Emerson J.B."/>
            <person name="Anantharaman K."/>
            <person name="Thomas B.C."/>
            <person name="Malmstrom R."/>
            <person name="Stieglmeier M."/>
            <person name="Klingl A."/>
            <person name="Woyke T."/>
            <person name="Ryan C.M."/>
            <person name="Banfield J.F."/>
        </authorList>
    </citation>
    <scope>NUCLEOTIDE SEQUENCE [LARGE SCALE GENOMIC DNA]</scope>
</reference>
<protein>
    <recommendedName>
        <fullName evidence="4">Phosphatidate cytidylyltransferase</fullName>
    </recommendedName>
</protein>
<keyword evidence="1" id="KW-0472">Membrane</keyword>
<dbReference type="InterPro" id="IPR037997">
    <property type="entry name" value="Dgk1-like"/>
</dbReference>
<feature type="transmembrane region" description="Helical" evidence="1">
    <location>
        <begin position="153"/>
        <end position="173"/>
    </location>
</feature>
<organism evidence="2 3">
    <name type="scientific">bacterium (Candidatus Ratteibacteria) CG01_land_8_20_14_3_00_40_19</name>
    <dbReference type="NCBI Taxonomy" id="2014290"/>
    <lineage>
        <taxon>Bacteria</taxon>
        <taxon>Candidatus Ratteibacteria</taxon>
    </lineage>
</organism>
<dbReference type="PANTHER" id="PTHR31303:SF1">
    <property type="entry name" value="CTP-DEPENDENT DIACYLGLYCEROL KINASE 1"/>
    <property type="match status" value="1"/>
</dbReference>
<accession>A0A2M7E6Q5</accession>
<gene>
    <name evidence="2" type="ORF">COS11_07540</name>
</gene>
<sequence length="193" mass="21195">MILWQRKTYRLVMGSIFPLVYYFSSKVPALIITGFFLSLMVFFEIARFKHPGVYQWVLAHLGGIFKVKMGKLTGTTYFLIAAFVLILFFERGVALASLLFLILGDAVSALVGVNYGRIKLFKGKTLEGSLAFLAIDLLAGLVLLTVPEISIEPLVLLSGAFAAALMELLPLPIDDNLTVGIFSAAIMQIGRMI</sequence>
<evidence type="ECO:0008006" key="4">
    <source>
        <dbReference type="Google" id="ProtNLM"/>
    </source>
</evidence>
<dbReference type="PANTHER" id="PTHR31303">
    <property type="entry name" value="CTP-DEPENDENT DIACYLGLYCEROL KINASE 1"/>
    <property type="match status" value="1"/>
</dbReference>
<feature type="transmembrane region" description="Helical" evidence="1">
    <location>
        <begin position="69"/>
        <end position="89"/>
    </location>
</feature>
<evidence type="ECO:0000313" key="2">
    <source>
        <dbReference type="EMBL" id="PIV63416.1"/>
    </source>
</evidence>
<keyword evidence="1" id="KW-0812">Transmembrane</keyword>